<dbReference type="PANTHER" id="PTHR21367">
    <property type="entry name" value="ARGININE-TRNA-PROTEIN TRANSFERASE 1"/>
    <property type="match status" value="1"/>
</dbReference>
<dbReference type="InterPro" id="IPR030700">
    <property type="entry name" value="N-end_Aminoacyl_Trfase"/>
</dbReference>
<dbReference type="GO" id="GO:0004057">
    <property type="term" value="F:arginyl-tRNA--protein transferase activity"/>
    <property type="evidence" value="ECO:0007669"/>
    <property type="project" value="InterPro"/>
</dbReference>
<accession>A0A821ZKU4</accession>
<reference evidence="2" key="1">
    <citation type="submission" date="2021-02" db="EMBL/GenBank/DDBJ databases">
        <authorList>
            <person name="Nowell W R."/>
        </authorList>
    </citation>
    <scope>NUCLEOTIDE SEQUENCE</scope>
</reference>
<protein>
    <recommendedName>
        <fullName evidence="1">N-end aminoacyl transferase N-terminal domain-containing protein</fullName>
    </recommendedName>
</protein>
<evidence type="ECO:0000259" key="1">
    <source>
        <dbReference type="Pfam" id="PF04376"/>
    </source>
</evidence>
<dbReference type="EMBL" id="CAJOBP010104326">
    <property type="protein sequence ID" value="CAF4984833.1"/>
    <property type="molecule type" value="Genomic_DNA"/>
</dbReference>
<dbReference type="PANTHER" id="PTHR21367:SF1">
    <property type="entry name" value="ARGINYL-TRNA--PROTEIN TRANSFERASE 1"/>
    <property type="match status" value="1"/>
</dbReference>
<dbReference type="Pfam" id="PF04376">
    <property type="entry name" value="ATE_N"/>
    <property type="match status" value="1"/>
</dbReference>
<proteinExistence type="predicted"/>
<dbReference type="Proteomes" id="UP000663873">
    <property type="component" value="Unassembled WGS sequence"/>
</dbReference>
<sequence length="37" mass="4518">MLVDDYQSLMDRGWRKCGTYYYKSLMDKTCCPLYTIR</sequence>
<evidence type="ECO:0000313" key="2">
    <source>
        <dbReference type="EMBL" id="CAF4984833.1"/>
    </source>
</evidence>
<feature type="non-terminal residue" evidence="2">
    <location>
        <position position="1"/>
    </location>
</feature>
<evidence type="ECO:0000313" key="3">
    <source>
        <dbReference type="Proteomes" id="UP000663873"/>
    </source>
</evidence>
<dbReference type="InterPro" id="IPR007471">
    <property type="entry name" value="N-end_Aminoacyl_Trfase_N"/>
</dbReference>
<comment type="caution">
    <text evidence="2">The sequence shown here is derived from an EMBL/GenBank/DDBJ whole genome shotgun (WGS) entry which is preliminary data.</text>
</comment>
<organism evidence="2 3">
    <name type="scientific">Rotaria socialis</name>
    <dbReference type="NCBI Taxonomy" id="392032"/>
    <lineage>
        <taxon>Eukaryota</taxon>
        <taxon>Metazoa</taxon>
        <taxon>Spiralia</taxon>
        <taxon>Gnathifera</taxon>
        <taxon>Rotifera</taxon>
        <taxon>Eurotatoria</taxon>
        <taxon>Bdelloidea</taxon>
        <taxon>Philodinida</taxon>
        <taxon>Philodinidae</taxon>
        <taxon>Rotaria</taxon>
    </lineage>
</organism>
<name>A0A821ZKU4_9BILA</name>
<gene>
    <name evidence="2" type="ORF">UJA718_LOCUS49507</name>
</gene>
<dbReference type="AlphaFoldDB" id="A0A821ZKU4"/>
<keyword evidence="3" id="KW-1185">Reference proteome</keyword>
<feature type="domain" description="N-end aminoacyl transferase N-terminal" evidence="1">
    <location>
        <begin position="3"/>
        <end position="37"/>
    </location>
</feature>
<dbReference type="GO" id="GO:0005737">
    <property type="term" value="C:cytoplasm"/>
    <property type="evidence" value="ECO:0007669"/>
    <property type="project" value="TreeGrafter"/>
</dbReference>